<dbReference type="SUPFAM" id="SSF56112">
    <property type="entry name" value="Protein kinase-like (PK-like)"/>
    <property type="match status" value="1"/>
</dbReference>
<accession>A0A2G2Y0P7</accession>
<keyword evidence="2" id="KW-1185">Reference proteome</keyword>
<dbReference type="STRING" id="4072.A0A2G2Y0P7"/>
<protein>
    <recommendedName>
        <fullName evidence="3">Serine-threonine/tyrosine-protein kinase catalytic domain-containing protein</fullName>
    </recommendedName>
</protein>
<dbReference type="AlphaFoldDB" id="A0A2G2Y0P7"/>
<dbReference type="PANTHER" id="PTHR45927:SF7">
    <property type="entry name" value="LYSM-DOMAIN RECEPTOR-LIKE KINASE"/>
    <property type="match status" value="1"/>
</dbReference>
<sequence>MDFIIFTTSPKQATSTRTSTVETFSSTTTYEQRLEISVLLKKRIHQARLGNLWELRNTWTPEYVEAGSVSSKMDIYTFGVVLLELVTGKDAVIVEESGKILSSIAIAEIMEGENAETELDGFIGAHMRKMMVWSSIYNSKLKLKMLDF</sequence>
<proteinExistence type="predicted"/>
<dbReference type="InterPro" id="IPR011009">
    <property type="entry name" value="Kinase-like_dom_sf"/>
</dbReference>
<evidence type="ECO:0008006" key="3">
    <source>
        <dbReference type="Google" id="ProtNLM"/>
    </source>
</evidence>
<name>A0A2G2Y0P7_CAPAN</name>
<comment type="caution">
    <text evidence="1">The sequence shown here is derived from an EMBL/GenBank/DDBJ whole genome shotgun (WGS) entry which is preliminary data.</text>
</comment>
<gene>
    <name evidence="1" type="ORF">T459_32837</name>
</gene>
<organism evidence="1 2">
    <name type="scientific">Capsicum annuum</name>
    <name type="common">Capsicum pepper</name>
    <dbReference type="NCBI Taxonomy" id="4072"/>
    <lineage>
        <taxon>Eukaryota</taxon>
        <taxon>Viridiplantae</taxon>
        <taxon>Streptophyta</taxon>
        <taxon>Embryophyta</taxon>
        <taxon>Tracheophyta</taxon>
        <taxon>Spermatophyta</taxon>
        <taxon>Magnoliopsida</taxon>
        <taxon>eudicotyledons</taxon>
        <taxon>Gunneridae</taxon>
        <taxon>Pentapetalae</taxon>
        <taxon>asterids</taxon>
        <taxon>lamiids</taxon>
        <taxon>Solanales</taxon>
        <taxon>Solanaceae</taxon>
        <taxon>Solanoideae</taxon>
        <taxon>Capsiceae</taxon>
        <taxon>Capsicum</taxon>
    </lineage>
</organism>
<reference evidence="1 2" key="1">
    <citation type="journal article" date="2014" name="Nat. Genet.">
        <title>Genome sequence of the hot pepper provides insights into the evolution of pungency in Capsicum species.</title>
        <authorList>
            <person name="Kim S."/>
            <person name="Park M."/>
            <person name="Yeom S.I."/>
            <person name="Kim Y.M."/>
            <person name="Lee J.M."/>
            <person name="Lee H.A."/>
            <person name="Seo E."/>
            <person name="Choi J."/>
            <person name="Cheong K."/>
            <person name="Kim K.T."/>
            <person name="Jung K."/>
            <person name="Lee G.W."/>
            <person name="Oh S.K."/>
            <person name="Bae C."/>
            <person name="Kim S.B."/>
            <person name="Lee H.Y."/>
            <person name="Kim S.Y."/>
            <person name="Kim M.S."/>
            <person name="Kang B.C."/>
            <person name="Jo Y.D."/>
            <person name="Yang H.B."/>
            <person name="Jeong H.J."/>
            <person name="Kang W.H."/>
            <person name="Kwon J.K."/>
            <person name="Shin C."/>
            <person name="Lim J.Y."/>
            <person name="Park J.H."/>
            <person name="Huh J.H."/>
            <person name="Kim J.S."/>
            <person name="Kim B.D."/>
            <person name="Cohen O."/>
            <person name="Paran I."/>
            <person name="Suh M.C."/>
            <person name="Lee S.B."/>
            <person name="Kim Y.K."/>
            <person name="Shin Y."/>
            <person name="Noh S.J."/>
            <person name="Park J."/>
            <person name="Seo Y.S."/>
            <person name="Kwon S.Y."/>
            <person name="Kim H.A."/>
            <person name="Park J.M."/>
            <person name="Kim H.J."/>
            <person name="Choi S.B."/>
            <person name="Bosland P.W."/>
            <person name="Reeves G."/>
            <person name="Jo S.H."/>
            <person name="Lee B.W."/>
            <person name="Cho H.T."/>
            <person name="Choi H.S."/>
            <person name="Lee M.S."/>
            <person name="Yu Y."/>
            <person name="Do Choi Y."/>
            <person name="Park B.S."/>
            <person name="van Deynze A."/>
            <person name="Ashrafi H."/>
            <person name="Hill T."/>
            <person name="Kim W.T."/>
            <person name="Pai H.S."/>
            <person name="Ahn H.K."/>
            <person name="Yeam I."/>
            <person name="Giovannoni J.J."/>
            <person name="Rose J.K."/>
            <person name="Sorensen I."/>
            <person name="Lee S.J."/>
            <person name="Kim R.W."/>
            <person name="Choi I.Y."/>
            <person name="Choi B.S."/>
            <person name="Lim J.S."/>
            <person name="Lee Y.H."/>
            <person name="Choi D."/>
        </authorList>
    </citation>
    <scope>NUCLEOTIDE SEQUENCE [LARGE SCALE GENOMIC DNA]</scope>
    <source>
        <strain evidence="2">cv. CM334</strain>
    </source>
</reference>
<dbReference type="Gramene" id="PHT63327">
    <property type="protein sequence ID" value="PHT63327"/>
    <property type="gene ID" value="T459_32837"/>
</dbReference>
<reference evidence="1 2" key="2">
    <citation type="journal article" date="2017" name="Genome Biol.">
        <title>New reference genome sequences of hot pepper reveal the massive evolution of plant disease-resistance genes by retroduplication.</title>
        <authorList>
            <person name="Kim S."/>
            <person name="Park J."/>
            <person name="Yeom S.I."/>
            <person name="Kim Y.M."/>
            <person name="Seo E."/>
            <person name="Kim K.T."/>
            <person name="Kim M.S."/>
            <person name="Lee J.M."/>
            <person name="Cheong K."/>
            <person name="Shin H.S."/>
            <person name="Kim S.B."/>
            <person name="Han K."/>
            <person name="Lee J."/>
            <person name="Park M."/>
            <person name="Lee H.A."/>
            <person name="Lee H.Y."/>
            <person name="Lee Y."/>
            <person name="Oh S."/>
            <person name="Lee J.H."/>
            <person name="Choi E."/>
            <person name="Choi E."/>
            <person name="Lee S.E."/>
            <person name="Jeon J."/>
            <person name="Kim H."/>
            <person name="Choi G."/>
            <person name="Song H."/>
            <person name="Lee J."/>
            <person name="Lee S.C."/>
            <person name="Kwon J.K."/>
            <person name="Lee H.Y."/>
            <person name="Koo N."/>
            <person name="Hong Y."/>
            <person name="Kim R.W."/>
            <person name="Kang W.H."/>
            <person name="Huh J.H."/>
            <person name="Kang B.C."/>
            <person name="Yang T.J."/>
            <person name="Lee Y.H."/>
            <person name="Bennetzen J.L."/>
            <person name="Choi D."/>
        </authorList>
    </citation>
    <scope>NUCLEOTIDE SEQUENCE [LARGE SCALE GENOMIC DNA]</scope>
    <source>
        <strain evidence="2">cv. CM334</strain>
    </source>
</reference>
<evidence type="ECO:0000313" key="2">
    <source>
        <dbReference type="Proteomes" id="UP000222542"/>
    </source>
</evidence>
<dbReference type="Proteomes" id="UP000222542">
    <property type="component" value="Unassembled WGS sequence"/>
</dbReference>
<dbReference type="Gene3D" id="1.10.510.10">
    <property type="entry name" value="Transferase(Phosphotransferase) domain 1"/>
    <property type="match status" value="1"/>
</dbReference>
<evidence type="ECO:0000313" key="1">
    <source>
        <dbReference type="EMBL" id="PHT63327.1"/>
    </source>
</evidence>
<dbReference type="InterPro" id="IPR052611">
    <property type="entry name" value="Plant_RLK_LysM"/>
</dbReference>
<dbReference type="PANTHER" id="PTHR45927">
    <property type="entry name" value="LYSM-DOMAIN RECEPTOR-LIKE KINASE-RELATED"/>
    <property type="match status" value="1"/>
</dbReference>
<dbReference type="EMBL" id="AYRZ02000036">
    <property type="protein sequence ID" value="PHT63327.1"/>
    <property type="molecule type" value="Genomic_DNA"/>
</dbReference>